<sequence>MLYFLTVNYYSSDLIKDLLKSLPPQKLAPYKVTIVNNSVADKAVNKLADSYVQILTATGNLGFACGCNIGLKWIYKCDPSALVWLVNPDSQLLPEMSLAQLNDYCNFYNHISILGTTIYTSTGKIWFAGGIFESGSGAISETSLVNSQSSAPVVCDWISGCSFLLNLKNFQDCPHFDPAFFLYYEDFDFCQRYRQQGHTVAITAAFSVMHAPSSITNRHRFSKFNHSTFSYLLVLSRYASRQSRVWRLARVILAAVGLLIIEPAAACGKLYGVIRYLRWLC</sequence>
<evidence type="ECO:0000256" key="1">
    <source>
        <dbReference type="ARBA" id="ARBA00004776"/>
    </source>
</evidence>
<organism evidence="6 7">
    <name type="scientific">Aphanocapsa feldmannii 277cV</name>
    <dbReference type="NCBI Taxonomy" id="2507553"/>
    <lineage>
        <taxon>Bacteria</taxon>
        <taxon>Bacillati</taxon>
        <taxon>Cyanobacteriota</taxon>
        <taxon>Cyanophyceae</taxon>
        <taxon>Oscillatoriophycideae</taxon>
        <taxon>Chroococcales</taxon>
        <taxon>Microcystaceae</taxon>
        <taxon>Aphanocapsa</taxon>
    </lineage>
</organism>
<keyword evidence="4 6" id="KW-0808">Transferase</keyword>
<dbReference type="PANTHER" id="PTHR43179:SF12">
    <property type="entry name" value="GALACTOFURANOSYLTRANSFERASE GLFT2"/>
    <property type="match status" value="1"/>
</dbReference>
<evidence type="ECO:0000256" key="2">
    <source>
        <dbReference type="ARBA" id="ARBA00006739"/>
    </source>
</evidence>
<dbReference type="InterPro" id="IPR029044">
    <property type="entry name" value="Nucleotide-diphossugar_trans"/>
</dbReference>
<dbReference type="Gene3D" id="3.90.550.10">
    <property type="entry name" value="Spore Coat Polysaccharide Biosynthesis Protein SpsA, Chain A"/>
    <property type="match status" value="1"/>
</dbReference>
<evidence type="ECO:0000256" key="4">
    <source>
        <dbReference type="ARBA" id="ARBA00022679"/>
    </source>
</evidence>
<evidence type="ECO:0000256" key="5">
    <source>
        <dbReference type="SAM" id="Phobius"/>
    </source>
</evidence>
<keyword evidence="5" id="KW-0472">Membrane</keyword>
<dbReference type="EMBL" id="SRMO01000054">
    <property type="protein sequence ID" value="TGG93059.1"/>
    <property type="molecule type" value="Genomic_DNA"/>
</dbReference>
<protein>
    <submittedName>
        <fullName evidence="6">Glycosyltransferase family 2 protein</fullName>
    </submittedName>
</protein>
<reference evidence="6 7" key="1">
    <citation type="journal article" date="2019" name="mSystems">
        <title>Life at home and on the roam: Genomic adaptions reflect the dual lifestyle of an intracellular, facultative symbiont.</title>
        <authorList>
            <person name="Burgsdorf I."/>
        </authorList>
    </citation>
    <scope>NUCLEOTIDE SEQUENCE [LARGE SCALE GENOMIC DNA]</scope>
    <source>
        <strain evidence="6">277cV</strain>
    </source>
</reference>
<dbReference type="Proteomes" id="UP000317990">
    <property type="component" value="Unassembled WGS sequence"/>
</dbReference>
<keyword evidence="5" id="KW-0812">Transmembrane</keyword>
<evidence type="ECO:0000313" key="6">
    <source>
        <dbReference type="EMBL" id="TGG93059.1"/>
    </source>
</evidence>
<name>A0A524RNY3_9CHRO</name>
<evidence type="ECO:0000313" key="7">
    <source>
        <dbReference type="Proteomes" id="UP000317990"/>
    </source>
</evidence>
<comment type="caution">
    <text evidence="6">The sequence shown here is derived from an EMBL/GenBank/DDBJ whole genome shotgun (WGS) entry which is preliminary data.</text>
</comment>
<keyword evidence="3" id="KW-0328">Glycosyltransferase</keyword>
<dbReference type="PANTHER" id="PTHR43179">
    <property type="entry name" value="RHAMNOSYLTRANSFERASE WBBL"/>
    <property type="match status" value="1"/>
</dbReference>
<dbReference type="GO" id="GO:0016757">
    <property type="term" value="F:glycosyltransferase activity"/>
    <property type="evidence" value="ECO:0007669"/>
    <property type="project" value="UniProtKB-KW"/>
</dbReference>
<dbReference type="AlphaFoldDB" id="A0A524RNY3"/>
<keyword evidence="5" id="KW-1133">Transmembrane helix</keyword>
<dbReference type="SUPFAM" id="SSF53448">
    <property type="entry name" value="Nucleotide-diphospho-sugar transferases"/>
    <property type="match status" value="1"/>
</dbReference>
<gene>
    <name evidence="6" type="ORF">ERJ67_04690</name>
</gene>
<proteinExistence type="inferred from homology"/>
<feature type="transmembrane region" description="Helical" evidence="5">
    <location>
        <begin position="251"/>
        <end position="274"/>
    </location>
</feature>
<accession>A0A524RNY3</accession>
<evidence type="ECO:0000256" key="3">
    <source>
        <dbReference type="ARBA" id="ARBA00022676"/>
    </source>
</evidence>
<comment type="similarity">
    <text evidence="2">Belongs to the glycosyltransferase 2 family.</text>
</comment>
<comment type="pathway">
    <text evidence="1">Cell wall biogenesis; cell wall polysaccharide biosynthesis.</text>
</comment>